<accession>A0A6C0P5D3</accession>
<feature type="chain" id="PRO_5039275279" description="DUF3221 domain-containing protein" evidence="1">
    <location>
        <begin position="22"/>
        <end position="134"/>
    </location>
</feature>
<name>A0A6C0P5D3_9BACL</name>
<dbReference type="KEGG" id="prz:GZH47_24925"/>
<sequence>MRQLWAVMAVFVLLLMGCGEAGSGGTASINSEATHNPTAQEMLQDNPDADFFQLGDVIYVNAANIEWVQAEALKAEEKIDSIAKQYVQGGVFEDGMATKLPKGAEIYKPDTHGLLILIAKWDGHEVRYLAILEG</sequence>
<proteinExistence type="predicted"/>
<evidence type="ECO:0008006" key="4">
    <source>
        <dbReference type="Google" id="ProtNLM"/>
    </source>
</evidence>
<keyword evidence="1" id="KW-0732">Signal</keyword>
<evidence type="ECO:0000313" key="3">
    <source>
        <dbReference type="Proteomes" id="UP000479114"/>
    </source>
</evidence>
<dbReference type="PROSITE" id="PS51257">
    <property type="entry name" value="PROKAR_LIPOPROTEIN"/>
    <property type="match status" value="1"/>
</dbReference>
<reference evidence="2 3" key="1">
    <citation type="submission" date="2020-02" db="EMBL/GenBank/DDBJ databases">
        <title>Paenibacillus sp. nov., isolated from rhizosphere soil of tomato.</title>
        <authorList>
            <person name="Weon H.-Y."/>
            <person name="Lee S.A."/>
        </authorList>
    </citation>
    <scope>NUCLEOTIDE SEQUENCE [LARGE SCALE GENOMIC DNA]</scope>
    <source>
        <strain evidence="2 3">14171R-81</strain>
    </source>
</reference>
<dbReference type="EMBL" id="CP048286">
    <property type="protein sequence ID" value="QHW33719.1"/>
    <property type="molecule type" value="Genomic_DNA"/>
</dbReference>
<dbReference type="RefSeq" id="WP_162643717.1">
    <property type="nucleotide sequence ID" value="NZ_CP048286.1"/>
</dbReference>
<evidence type="ECO:0000256" key="1">
    <source>
        <dbReference type="SAM" id="SignalP"/>
    </source>
</evidence>
<dbReference type="Proteomes" id="UP000479114">
    <property type="component" value="Chromosome"/>
</dbReference>
<dbReference type="AlphaFoldDB" id="A0A6C0P5D3"/>
<gene>
    <name evidence="2" type="ORF">GZH47_24925</name>
</gene>
<protein>
    <recommendedName>
        <fullName evidence="4">DUF3221 domain-containing protein</fullName>
    </recommendedName>
</protein>
<organism evidence="2 3">
    <name type="scientific">Paenibacillus rhizovicinus</name>
    <dbReference type="NCBI Taxonomy" id="2704463"/>
    <lineage>
        <taxon>Bacteria</taxon>
        <taxon>Bacillati</taxon>
        <taxon>Bacillota</taxon>
        <taxon>Bacilli</taxon>
        <taxon>Bacillales</taxon>
        <taxon>Paenibacillaceae</taxon>
        <taxon>Paenibacillus</taxon>
    </lineage>
</organism>
<feature type="signal peptide" evidence="1">
    <location>
        <begin position="1"/>
        <end position="21"/>
    </location>
</feature>
<keyword evidence="3" id="KW-1185">Reference proteome</keyword>
<evidence type="ECO:0000313" key="2">
    <source>
        <dbReference type="EMBL" id="QHW33719.1"/>
    </source>
</evidence>